<name>A0ABN7AV96_9HEMI</name>
<dbReference type="EMBL" id="AP028914">
    <property type="protein sequence ID" value="BES95312.1"/>
    <property type="molecule type" value="Genomic_DNA"/>
</dbReference>
<feature type="compositionally biased region" description="Basic and acidic residues" evidence="1">
    <location>
        <begin position="1"/>
        <end position="26"/>
    </location>
</feature>
<proteinExistence type="predicted"/>
<sequence length="89" mass="9535">MTTRKGKVEAGKRSEVAKKGPRKSGDKSATLSRWGWGGDNRCQAPSLPSSLSDPHRGPEGLAASRRVRGRGADSPARSHSFICRPPLIL</sequence>
<evidence type="ECO:0000313" key="3">
    <source>
        <dbReference type="Proteomes" id="UP001307889"/>
    </source>
</evidence>
<dbReference type="Proteomes" id="UP001307889">
    <property type="component" value="Chromosome 6"/>
</dbReference>
<evidence type="ECO:0000313" key="2">
    <source>
        <dbReference type="EMBL" id="BES95312.1"/>
    </source>
</evidence>
<reference evidence="2 3" key="1">
    <citation type="submission" date="2023-09" db="EMBL/GenBank/DDBJ databases">
        <title>Nesidiocoris tenuis whole genome shotgun sequence.</title>
        <authorList>
            <person name="Shibata T."/>
            <person name="Shimoda M."/>
            <person name="Kobayashi T."/>
            <person name="Uehara T."/>
        </authorList>
    </citation>
    <scope>NUCLEOTIDE SEQUENCE [LARGE SCALE GENOMIC DNA]</scope>
    <source>
        <strain evidence="2 3">Japan</strain>
    </source>
</reference>
<gene>
    <name evidence="2" type="ORF">NTJ_08121</name>
</gene>
<organism evidence="2 3">
    <name type="scientific">Nesidiocoris tenuis</name>
    <dbReference type="NCBI Taxonomy" id="355587"/>
    <lineage>
        <taxon>Eukaryota</taxon>
        <taxon>Metazoa</taxon>
        <taxon>Ecdysozoa</taxon>
        <taxon>Arthropoda</taxon>
        <taxon>Hexapoda</taxon>
        <taxon>Insecta</taxon>
        <taxon>Pterygota</taxon>
        <taxon>Neoptera</taxon>
        <taxon>Paraneoptera</taxon>
        <taxon>Hemiptera</taxon>
        <taxon>Heteroptera</taxon>
        <taxon>Panheteroptera</taxon>
        <taxon>Cimicomorpha</taxon>
        <taxon>Miridae</taxon>
        <taxon>Dicyphina</taxon>
        <taxon>Nesidiocoris</taxon>
    </lineage>
</organism>
<accession>A0ABN7AV96</accession>
<keyword evidence="3" id="KW-1185">Reference proteome</keyword>
<protein>
    <submittedName>
        <fullName evidence="2">Uncharacterized protein</fullName>
    </submittedName>
</protein>
<feature type="region of interest" description="Disordered" evidence="1">
    <location>
        <begin position="1"/>
        <end position="79"/>
    </location>
</feature>
<evidence type="ECO:0000256" key="1">
    <source>
        <dbReference type="SAM" id="MobiDB-lite"/>
    </source>
</evidence>